<dbReference type="RefSeq" id="WP_014959521.1">
    <property type="nucleotide sequence ID" value="NC_018645.1"/>
</dbReference>
<protein>
    <submittedName>
        <fullName evidence="15">TonB-dependent receptor</fullName>
    </submittedName>
</protein>
<evidence type="ECO:0000256" key="3">
    <source>
        <dbReference type="ARBA" id="ARBA00022452"/>
    </source>
</evidence>
<dbReference type="CDD" id="cd01347">
    <property type="entry name" value="ligand_gated_channel"/>
    <property type="match status" value="1"/>
</dbReference>
<evidence type="ECO:0000259" key="14">
    <source>
        <dbReference type="Pfam" id="PF07715"/>
    </source>
</evidence>
<dbReference type="PROSITE" id="PS00430">
    <property type="entry name" value="TONB_DEPENDENT_REC_1"/>
    <property type="match status" value="1"/>
</dbReference>
<keyword evidence="10 11" id="KW-0998">Cell outer membrane</keyword>
<dbReference type="STRING" id="651182.TOL2_C41850"/>
<keyword evidence="4" id="KW-0410">Iron transport</keyword>
<evidence type="ECO:0000256" key="11">
    <source>
        <dbReference type="PROSITE-ProRule" id="PRU01360"/>
    </source>
</evidence>
<name>K0NL87_DESTT</name>
<evidence type="ECO:0000256" key="10">
    <source>
        <dbReference type="ARBA" id="ARBA00023237"/>
    </source>
</evidence>
<evidence type="ECO:0000256" key="7">
    <source>
        <dbReference type="ARBA" id="ARBA00023065"/>
    </source>
</evidence>
<evidence type="ECO:0000256" key="8">
    <source>
        <dbReference type="ARBA" id="ARBA00023077"/>
    </source>
</evidence>
<dbReference type="PROSITE" id="PS52016">
    <property type="entry name" value="TONB_DEPENDENT_REC_3"/>
    <property type="match status" value="1"/>
</dbReference>
<dbReference type="KEGG" id="dto:TOL2_C41850"/>
<dbReference type="GO" id="GO:0009279">
    <property type="term" value="C:cell outer membrane"/>
    <property type="evidence" value="ECO:0007669"/>
    <property type="project" value="UniProtKB-SubCell"/>
</dbReference>
<keyword evidence="15" id="KW-0675">Receptor</keyword>
<dbReference type="Pfam" id="PF07715">
    <property type="entry name" value="Plug"/>
    <property type="match status" value="1"/>
</dbReference>
<keyword evidence="3 11" id="KW-1134">Transmembrane beta strand</keyword>
<evidence type="ECO:0000256" key="5">
    <source>
        <dbReference type="ARBA" id="ARBA00022692"/>
    </source>
</evidence>
<reference evidence="15 16" key="1">
    <citation type="journal article" date="2013" name="Environ. Microbiol.">
        <title>Complete genome, catabolic sub-proteomes and key-metabolites of Desulfobacula toluolica Tol2, a marine, aromatic compound-degrading, sulfate-reducing bacterium.</title>
        <authorList>
            <person name="Wohlbrand L."/>
            <person name="Jacob J.H."/>
            <person name="Kube M."/>
            <person name="Mussmann M."/>
            <person name="Jarling R."/>
            <person name="Beck A."/>
            <person name="Amann R."/>
            <person name="Wilkes H."/>
            <person name="Reinhardt R."/>
            <person name="Rabus R."/>
        </authorList>
    </citation>
    <scope>NUCLEOTIDE SEQUENCE [LARGE SCALE GENOMIC DNA]</scope>
    <source>
        <strain evidence="16">DSM 7467 / Tol2</strain>
    </source>
</reference>
<evidence type="ECO:0000256" key="12">
    <source>
        <dbReference type="RuleBase" id="RU003357"/>
    </source>
</evidence>
<keyword evidence="9 11" id="KW-0472">Membrane</keyword>
<dbReference type="InterPro" id="IPR036942">
    <property type="entry name" value="Beta-barrel_TonB_sf"/>
</dbReference>
<dbReference type="PATRIC" id="fig|651182.5.peg.4924"/>
<evidence type="ECO:0000256" key="1">
    <source>
        <dbReference type="ARBA" id="ARBA00004571"/>
    </source>
</evidence>
<feature type="domain" description="TonB-dependent receptor-like beta-barrel" evidence="13">
    <location>
        <begin position="253"/>
        <end position="659"/>
    </location>
</feature>
<dbReference type="InterPro" id="IPR010916">
    <property type="entry name" value="TonB_box_CS"/>
</dbReference>
<comment type="similarity">
    <text evidence="11 12">Belongs to the TonB-dependent receptor family.</text>
</comment>
<evidence type="ECO:0000259" key="13">
    <source>
        <dbReference type="Pfam" id="PF00593"/>
    </source>
</evidence>
<dbReference type="Proteomes" id="UP000007347">
    <property type="component" value="Chromosome"/>
</dbReference>
<dbReference type="InterPro" id="IPR039426">
    <property type="entry name" value="TonB-dep_rcpt-like"/>
</dbReference>
<keyword evidence="5 11" id="KW-0812">Transmembrane</keyword>
<evidence type="ECO:0000313" key="16">
    <source>
        <dbReference type="Proteomes" id="UP000007347"/>
    </source>
</evidence>
<dbReference type="Pfam" id="PF00593">
    <property type="entry name" value="TonB_dep_Rec_b-barrel"/>
    <property type="match status" value="1"/>
</dbReference>
<dbReference type="InterPro" id="IPR000531">
    <property type="entry name" value="Beta-barrel_TonB"/>
</dbReference>
<feature type="domain" description="TonB-dependent receptor plug" evidence="14">
    <location>
        <begin position="54"/>
        <end position="158"/>
    </location>
</feature>
<organism evidence="15 16">
    <name type="scientific">Desulfobacula toluolica (strain DSM 7467 / Tol2)</name>
    <dbReference type="NCBI Taxonomy" id="651182"/>
    <lineage>
        <taxon>Bacteria</taxon>
        <taxon>Pseudomonadati</taxon>
        <taxon>Thermodesulfobacteriota</taxon>
        <taxon>Desulfobacteria</taxon>
        <taxon>Desulfobacterales</taxon>
        <taxon>Desulfobacteraceae</taxon>
        <taxon>Desulfobacula</taxon>
    </lineage>
</organism>
<evidence type="ECO:0000256" key="4">
    <source>
        <dbReference type="ARBA" id="ARBA00022496"/>
    </source>
</evidence>
<keyword evidence="2 11" id="KW-0813">Transport</keyword>
<keyword evidence="16" id="KW-1185">Reference proteome</keyword>
<keyword evidence="8 12" id="KW-0798">TonB box</keyword>
<dbReference type="SUPFAM" id="SSF56935">
    <property type="entry name" value="Porins"/>
    <property type="match status" value="1"/>
</dbReference>
<evidence type="ECO:0000256" key="6">
    <source>
        <dbReference type="ARBA" id="ARBA00023004"/>
    </source>
</evidence>
<gene>
    <name evidence="15" type="ordered locus">TOL2_C41850</name>
</gene>
<evidence type="ECO:0000313" key="15">
    <source>
        <dbReference type="EMBL" id="CCK82341.1"/>
    </source>
</evidence>
<keyword evidence="7" id="KW-0406">Ion transport</keyword>
<dbReference type="Gene3D" id="2.40.170.20">
    <property type="entry name" value="TonB-dependent receptor, beta-barrel domain"/>
    <property type="match status" value="1"/>
</dbReference>
<evidence type="ECO:0000256" key="2">
    <source>
        <dbReference type="ARBA" id="ARBA00022448"/>
    </source>
</evidence>
<dbReference type="AlphaFoldDB" id="K0NL87"/>
<keyword evidence="6" id="KW-0408">Iron</keyword>
<dbReference type="HOGENOM" id="CLU_008287_15_2_7"/>
<accession>K0NL87</accession>
<dbReference type="EMBL" id="FO203503">
    <property type="protein sequence ID" value="CCK82341.1"/>
    <property type="molecule type" value="Genomic_DNA"/>
</dbReference>
<comment type="subcellular location">
    <subcellularLocation>
        <location evidence="1 11">Cell outer membrane</location>
        <topology evidence="1 11">Multi-pass membrane protein</topology>
    </subcellularLocation>
</comment>
<dbReference type="InterPro" id="IPR012910">
    <property type="entry name" value="Plug_dom"/>
</dbReference>
<sequence>MHVFKRSARIQYFNLVFFVLVLILVSSSFAQEKSSDSFKLETITVTAEKQEDDVQKVPSAITVFTEGDLEDADIEEIGEVIKQVPNMTFGKTFLGDEAVFRGIRNSQFTNKNPVVIYIDGIPHDNVANFDADLNNVERVEVLRGPQGALYGKNSIGGIINVITNKPDNNFNAKCTTEFGENDTYGAKAYVEGPIVKDTLFFGVTGSWNETQGFMKNNYPGEDNFDGDQAIRTKALFKWVPTDRMKVNFHAGASRTSRNNGALIRSDEVRYYDFRDPEDKIETDILNFGLNLVYEWDEIEFTSVSTFSDNERILRQNLNYYRSKPTWIGLGTIENSMFTQEFRFQSNNNNKSLKWLGGIYYSKDKEDLIESGSIMNTEATLGFNKKIDYPGALDEEAVSAFGQVTVPVGSRFDFTAGLRYEYIQKQLNHRYTETRVDTGEILKQGAYDIDEDWGAFLPKGVLSWKINEDAMIYASVAKGYLAGGLHAYETDKESAKFDEQTSIDYEIGTKTSWLDDRLFLNATLFYMDIKDMHVYSMTEFYIFVASNAGAAHSKGIEIEAKARPVKGVDLTAQLGWIDAEYDDYNNYTGNRIQRTPEYTLNLAAQYRHASGFFVRGEMQGNGKTYYDDANTDSQKSYEIFNIKAGYESSGWALSVYCKNIFDKEYFSYGRSCGIGTIKEVGNPRTIGLIASISF</sequence>
<dbReference type="PANTHER" id="PTHR32552">
    <property type="entry name" value="FERRICHROME IRON RECEPTOR-RELATED"/>
    <property type="match status" value="1"/>
</dbReference>
<dbReference type="GO" id="GO:0006826">
    <property type="term" value="P:iron ion transport"/>
    <property type="evidence" value="ECO:0007669"/>
    <property type="project" value="UniProtKB-KW"/>
</dbReference>
<dbReference type="OrthoDB" id="9763670at2"/>
<proteinExistence type="inferred from homology"/>
<dbReference type="PANTHER" id="PTHR32552:SF81">
    <property type="entry name" value="TONB-DEPENDENT OUTER MEMBRANE RECEPTOR"/>
    <property type="match status" value="1"/>
</dbReference>
<evidence type="ECO:0000256" key="9">
    <source>
        <dbReference type="ARBA" id="ARBA00023136"/>
    </source>
</evidence>